<gene>
    <name evidence="1" type="ORF">CGOC_LOCUS6129</name>
</gene>
<keyword evidence="2" id="KW-1185">Reference proteome</keyword>
<protein>
    <submittedName>
        <fullName evidence="1">Uncharacterized protein</fullName>
    </submittedName>
</protein>
<evidence type="ECO:0000313" key="2">
    <source>
        <dbReference type="Proteomes" id="UP000271889"/>
    </source>
</evidence>
<dbReference type="AlphaFoldDB" id="A0A3P6THL4"/>
<evidence type="ECO:0000313" key="1">
    <source>
        <dbReference type="EMBL" id="VDK66094.1"/>
    </source>
</evidence>
<accession>A0A3P6THL4</accession>
<name>A0A3P6THL4_CYLGO</name>
<sequence length="50" mass="5868">MRPYHVVIHITMHCGYDQRRVVVMRIHYGTIVNEKCQWATDISPIVGVML</sequence>
<dbReference type="Proteomes" id="UP000271889">
    <property type="component" value="Unassembled WGS sequence"/>
</dbReference>
<reference evidence="1 2" key="1">
    <citation type="submission" date="2018-11" db="EMBL/GenBank/DDBJ databases">
        <authorList>
            <consortium name="Pathogen Informatics"/>
        </authorList>
    </citation>
    <scope>NUCLEOTIDE SEQUENCE [LARGE SCALE GENOMIC DNA]</scope>
</reference>
<feature type="non-terminal residue" evidence="1">
    <location>
        <position position="50"/>
    </location>
</feature>
<organism evidence="1 2">
    <name type="scientific">Cylicostephanus goldi</name>
    <name type="common">Nematode worm</name>
    <dbReference type="NCBI Taxonomy" id="71465"/>
    <lineage>
        <taxon>Eukaryota</taxon>
        <taxon>Metazoa</taxon>
        <taxon>Ecdysozoa</taxon>
        <taxon>Nematoda</taxon>
        <taxon>Chromadorea</taxon>
        <taxon>Rhabditida</taxon>
        <taxon>Rhabditina</taxon>
        <taxon>Rhabditomorpha</taxon>
        <taxon>Strongyloidea</taxon>
        <taxon>Strongylidae</taxon>
        <taxon>Cylicostephanus</taxon>
    </lineage>
</organism>
<dbReference type="EMBL" id="UYRV01019498">
    <property type="protein sequence ID" value="VDK66094.1"/>
    <property type="molecule type" value="Genomic_DNA"/>
</dbReference>
<proteinExistence type="predicted"/>